<dbReference type="InterPro" id="IPR028889">
    <property type="entry name" value="USP"/>
</dbReference>
<evidence type="ECO:0000256" key="4">
    <source>
        <dbReference type="PROSITE-ProRule" id="PRU00502"/>
    </source>
</evidence>
<dbReference type="AlphaFoldDB" id="A0AA38U5A7"/>
<dbReference type="SMART" id="SM00290">
    <property type="entry name" value="ZnF_UBP"/>
    <property type="match status" value="1"/>
</dbReference>
<dbReference type="EMBL" id="JARYMX010000002">
    <property type="protein sequence ID" value="KAJ9562763.1"/>
    <property type="molecule type" value="Genomic_DNA"/>
</dbReference>
<evidence type="ECO:0000256" key="1">
    <source>
        <dbReference type="ARBA" id="ARBA00022723"/>
    </source>
</evidence>
<evidence type="ECO:0000256" key="3">
    <source>
        <dbReference type="ARBA" id="ARBA00022833"/>
    </source>
</evidence>
<proteinExistence type="predicted"/>
<protein>
    <recommendedName>
        <fullName evidence="9">Ubiquitinyl hydrolase 1</fullName>
    </recommendedName>
</protein>
<gene>
    <name evidence="7" type="ORF">OSB04_007923</name>
</gene>
<dbReference type="Pfam" id="PF02148">
    <property type="entry name" value="zf-UBP"/>
    <property type="match status" value="1"/>
</dbReference>
<accession>A0AA38U5A7</accession>
<dbReference type="PANTHER" id="PTHR21646">
    <property type="entry name" value="UBIQUITIN CARBOXYL-TERMINAL HYDROLASE"/>
    <property type="match status" value="1"/>
</dbReference>
<dbReference type="PANTHER" id="PTHR21646:SF16">
    <property type="entry name" value="U4_U6.U5 TRI-SNRNP-ASSOCIATED PROTEIN 2"/>
    <property type="match status" value="1"/>
</dbReference>
<evidence type="ECO:0000259" key="6">
    <source>
        <dbReference type="PROSITE" id="PS50271"/>
    </source>
</evidence>
<dbReference type="InterPro" id="IPR013083">
    <property type="entry name" value="Znf_RING/FYVE/PHD"/>
</dbReference>
<reference evidence="7" key="1">
    <citation type="submission" date="2023-03" db="EMBL/GenBank/DDBJ databases">
        <title>Chromosome-scale reference genome and RAD-based genetic map of yellow starthistle (Centaurea solstitialis) reveal putative structural variation and QTLs associated with invader traits.</title>
        <authorList>
            <person name="Reatini B."/>
            <person name="Cang F.A."/>
            <person name="Jiang Q."/>
            <person name="Mckibben M.T.W."/>
            <person name="Barker M.S."/>
            <person name="Rieseberg L.H."/>
            <person name="Dlugosch K.M."/>
        </authorList>
    </citation>
    <scope>NUCLEOTIDE SEQUENCE</scope>
    <source>
        <strain evidence="7">CAN-66</strain>
        <tissue evidence="7">Leaf</tissue>
    </source>
</reference>
<dbReference type="InterPro" id="IPR001394">
    <property type="entry name" value="Peptidase_C19_UCH"/>
</dbReference>
<name>A0AA38U5A7_9ASTR</name>
<dbReference type="Gene3D" id="3.90.70.10">
    <property type="entry name" value="Cysteine proteinases"/>
    <property type="match status" value="1"/>
</dbReference>
<keyword evidence="3" id="KW-0862">Zinc</keyword>
<evidence type="ECO:0000313" key="7">
    <source>
        <dbReference type="EMBL" id="KAJ9562763.1"/>
    </source>
</evidence>
<evidence type="ECO:0000313" key="8">
    <source>
        <dbReference type="Proteomes" id="UP001172457"/>
    </source>
</evidence>
<dbReference type="GO" id="GO:0016579">
    <property type="term" value="P:protein deubiquitination"/>
    <property type="evidence" value="ECO:0007669"/>
    <property type="project" value="InterPro"/>
</dbReference>
<evidence type="ECO:0000256" key="2">
    <source>
        <dbReference type="ARBA" id="ARBA00022771"/>
    </source>
</evidence>
<dbReference type="PROSITE" id="PS50271">
    <property type="entry name" value="ZF_UBP"/>
    <property type="match status" value="1"/>
</dbReference>
<dbReference type="SUPFAM" id="SSF57850">
    <property type="entry name" value="RING/U-box"/>
    <property type="match status" value="1"/>
</dbReference>
<feature type="domain" description="UBP-type" evidence="6">
    <location>
        <begin position="13"/>
        <end position="112"/>
    </location>
</feature>
<dbReference type="InterPro" id="IPR001607">
    <property type="entry name" value="Znf_UBP"/>
</dbReference>
<dbReference type="Gene3D" id="3.30.40.10">
    <property type="entry name" value="Zinc/RING finger domain, C3HC4 (zinc finger)"/>
    <property type="match status" value="1"/>
</dbReference>
<dbReference type="GO" id="GO:0008270">
    <property type="term" value="F:zinc ion binding"/>
    <property type="evidence" value="ECO:0007669"/>
    <property type="project" value="UniProtKB-KW"/>
</dbReference>
<evidence type="ECO:0008006" key="9">
    <source>
        <dbReference type="Google" id="ProtNLM"/>
    </source>
</evidence>
<organism evidence="7 8">
    <name type="scientific">Centaurea solstitialis</name>
    <name type="common">yellow star-thistle</name>
    <dbReference type="NCBI Taxonomy" id="347529"/>
    <lineage>
        <taxon>Eukaryota</taxon>
        <taxon>Viridiplantae</taxon>
        <taxon>Streptophyta</taxon>
        <taxon>Embryophyta</taxon>
        <taxon>Tracheophyta</taxon>
        <taxon>Spermatophyta</taxon>
        <taxon>Magnoliopsida</taxon>
        <taxon>eudicotyledons</taxon>
        <taxon>Gunneridae</taxon>
        <taxon>Pentapetalae</taxon>
        <taxon>asterids</taxon>
        <taxon>campanulids</taxon>
        <taxon>Asterales</taxon>
        <taxon>Asteraceae</taxon>
        <taxon>Carduoideae</taxon>
        <taxon>Cardueae</taxon>
        <taxon>Centaureinae</taxon>
        <taxon>Centaurea</taxon>
    </lineage>
</organism>
<keyword evidence="2 4" id="KW-0863">Zinc-finger</keyword>
<comment type="caution">
    <text evidence="7">The sequence shown here is derived from an EMBL/GenBank/DDBJ whole genome shotgun (WGS) entry which is preliminary data.</text>
</comment>
<dbReference type="Proteomes" id="UP001172457">
    <property type="component" value="Chromosome 2"/>
</dbReference>
<dbReference type="GO" id="GO:0004843">
    <property type="term" value="F:cysteine-type deubiquitinase activity"/>
    <property type="evidence" value="ECO:0007669"/>
    <property type="project" value="InterPro"/>
</dbReference>
<dbReference type="InterPro" id="IPR050185">
    <property type="entry name" value="Ub_carboxyl-term_hydrolase"/>
</dbReference>
<keyword evidence="1" id="KW-0479">Metal-binding</keyword>
<dbReference type="SUPFAM" id="SSF54001">
    <property type="entry name" value="Cysteine proteinases"/>
    <property type="match status" value="1"/>
</dbReference>
<dbReference type="InterPro" id="IPR038765">
    <property type="entry name" value="Papain-like_cys_pep_sf"/>
</dbReference>
<evidence type="ECO:0000259" key="5">
    <source>
        <dbReference type="PROSITE" id="PS50235"/>
    </source>
</evidence>
<dbReference type="PROSITE" id="PS50235">
    <property type="entry name" value="USP_3"/>
    <property type="match status" value="1"/>
</dbReference>
<feature type="domain" description="USP" evidence="5">
    <location>
        <begin position="134"/>
        <end position="407"/>
    </location>
</feature>
<dbReference type="Pfam" id="PF00443">
    <property type="entry name" value="UCH"/>
    <property type="match status" value="1"/>
</dbReference>
<sequence>MSTRPIPDFERLGNCRHLDTINRKNLDFEREKLCLVCCKHSDVYACLVCGKYFHGKSRSLQSHAFIHSVKSRHYVYVNMKTAKFYCLIDGCQVNHSSLDDIRQALNPRFSRDRVLQLDRNVQWLKALNGSHYLPGMVGLRNMEADFVNVTIQSLMRVTPLRNFFLFPENYVHTKSEVVQRFGELTRKIWHAPNFKGQVSPFEFSKAVRREFGKSDPVEFTSWLLKTLHNGLQNPNRRSNIICDCFKGEVQFAGNTDGRSRKGFLMLGLDLPALPVSMDSNIIPEVPLFDILKDCPRVTKLPRYLILHMRRFTKNSLSSVQEKNPTLVNFPLKNLELKDYIIPSRLCVPSKYELIANIVHDGKPSSYTVFVQQKSEQLWYQIRDLHVVRTPSQTVASSEAYMLIYEWQ</sequence>
<keyword evidence="8" id="KW-1185">Reference proteome</keyword>